<organism evidence="1 2">
    <name type="scientific">Nocardia cyriacigeorgica</name>
    <dbReference type="NCBI Taxonomy" id="135487"/>
    <lineage>
        <taxon>Bacteria</taxon>
        <taxon>Bacillati</taxon>
        <taxon>Actinomycetota</taxon>
        <taxon>Actinomycetes</taxon>
        <taxon>Mycobacteriales</taxon>
        <taxon>Nocardiaceae</taxon>
        <taxon>Nocardia</taxon>
    </lineage>
</organism>
<dbReference type="RefSeq" id="WP_228796510.1">
    <property type="nucleotide sequence ID" value="NZ_JADLRK010000002.1"/>
</dbReference>
<dbReference type="AlphaFoldDB" id="A0A4U8W8X6"/>
<dbReference type="EMBL" id="LR215973">
    <property type="protein sequence ID" value="VFA98747.1"/>
    <property type="molecule type" value="Genomic_DNA"/>
</dbReference>
<sequence>MNSMEARLGEAARTVPLPHPWDLNAYLAQVAAYRSRPLSLQPAHRSALADIGCCGNGLWIARKYDDIIVYDAAASGRNAEHIVLHAVGHMLLGHGDLDAPAAELSPALASVVSSMAPGAVAHVLGRDDFGPERERDAGVFAEMTMVYATLPRRKERSFRLFGRGR</sequence>
<gene>
    <name evidence="1" type="ORF">NCTC10797_02523</name>
</gene>
<reference evidence="1 2" key="1">
    <citation type="submission" date="2019-02" db="EMBL/GenBank/DDBJ databases">
        <authorList>
            <consortium name="Pathogen Informatics"/>
        </authorList>
    </citation>
    <scope>NUCLEOTIDE SEQUENCE [LARGE SCALE GENOMIC DNA]</scope>
    <source>
        <strain evidence="1 2">3012STDY6756504</strain>
    </source>
</reference>
<evidence type="ECO:0000313" key="1">
    <source>
        <dbReference type="EMBL" id="VFA98747.1"/>
    </source>
</evidence>
<evidence type="ECO:0008006" key="3">
    <source>
        <dbReference type="Google" id="ProtNLM"/>
    </source>
</evidence>
<name>A0A4U8W8X6_9NOCA</name>
<protein>
    <recommendedName>
        <fullName evidence="3">IrrE N-terminal-like domain-containing protein</fullName>
    </recommendedName>
</protein>
<proteinExistence type="predicted"/>
<evidence type="ECO:0000313" key="2">
    <source>
        <dbReference type="Proteomes" id="UP000290439"/>
    </source>
</evidence>
<accession>A0A4U8W8X6</accession>
<dbReference type="Proteomes" id="UP000290439">
    <property type="component" value="Chromosome"/>
</dbReference>